<evidence type="ECO:0000256" key="1">
    <source>
        <dbReference type="ARBA" id="ARBA00004127"/>
    </source>
</evidence>
<comment type="domain">
    <text evidence="10">The DHHC domain is required for palmitoyltransferase activity.</text>
</comment>
<dbReference type="InterPro" id="IPR039859">
    <property type="entry name" value="PFA4/ZDH16/20/ERF2-like"/>
</dbReference>
<dbReference type="EC" id="2.3.1.225" evidence="10"/>
<keyword evidence="8 10" id="KW-0012">Acyltransferase</keyword>
<dbReference type="Pfam" id="PF01529">
    <property type="entry name" value="DHHC"/>
    <property type="match status" value="1"/>
</dbReference>
<feature type="compositionally biased region" description="Polar residues" evidence="11">
    <location>
        <begin position="673"/>
        <end position="682"/>
    </location>
</feature>
<comment type="similarity">
    <text evidence="10">Belongs to the DHHC palmitoyltransferase family.</text>
</comment>
<feature type="region of interest" description="Disordered" evidence="11">
    <location>
        <begin position="538"/>
        <end position="628"/>
    </location>
</feature>
<dbReference type="Proteomes" id="UP001642540">
    <property type="component" value="Unassembled WGS sequence"/>
</dbReference>
<keyword evidence="5 10" id="KW-0472">Membrane</keyword>
<gene>
    <name evidence="13" type="ORF">ODALV1_LOCUS3391</name>
</gene>
<sequence>MEGDTREEKISSHQLQQLHQDKLSTATTISVSGVNVLPNNNRDVEAFGEGDQNKPFRRKWEYFPGKNRFYCDGRVMTAPSIRFCILSFALILLTFTLFIIFDAPFLTERLTVAFPIVGSVLFVSVVVNMFKTSFSDPGIIPRASQQEVDHLEKLYYFRPPPRTKDIVVNGQVIKSKYCFTCKMFRPPRASHCGVCDNCVDRFDHHCPFLGNCIGKRNYRSFYTFIVSLSFLAVFVLSASIAHLAMLSKERGNFLEALRDSPSSAVVIVISFFGMWTVIGLTGFHTYLIAVEQTTNEDIKGLFGRANAKNPFSHGNFCQNCCFVLCGPSQPSLLDPRGFATSEFVVSLPRKTDPNGMLSPGKTSQPIPAKPSSNCSNEQLGQQGLGASFGGSNKIYREQPPLAVQPVQHQPLQFSSPQPELTSAQLQQHSKVPLPGLPVIPPEEKVLLKGQTRNGRAVVSDYRQTVPESIQEMKLSQHDQPLTSPSAASTVSLSTVSTSNISNDYDTVSPVGVSVTTSNISNTHLKNLNNASSSKRVFLTSSSTSSEQRKLKDMESDAYDSERLVDPSDFDDDLDMPSLSNVNDMEMRKNIRTFRGSNVQSQSSTNGNGLTKSTRSLPSTSVTDLHRNGDSDEIDKIHVLETSFPSSSKSLVNSKVATTSTGRKLLSTGKGKRNLNSTMQNSPLHLDTIM</sequence>
<evidence type="ECO:0000256" key="8">
    <source>
        <dbReference type="ARBA" id="ARBA00023315"/>
    </source>
</evidence>
<evidence type="ECO:0000313" key="14">
    <source>
        <dbReference type="Proteomes" id="UP001642540"/>
    </source>
</evidence>
<comment type="subcellular location">
    <subcellularLocation>
        <location evidence="1">Endomembrane system</location>
        <topology evidence="1">Multi-pass membrane protein</topology>
    </subcellularLocation>
</comment>
<feature type="region of interest" description="Disordered" evidence="11">
    <location>
        <begin position="658"/>
        <end position="689"/>
    </location>
</feature>
<feature type="region of interest" description="Disordered" evidence="11">
    <location>
        <begin position="349"/>
        <end position="391"/>
    </location>
</feature>
<comment type="catalytic activity">
    <reaction evidence="9 10">
        <text>L-cysteinyl-[protein] + hexadecanoyl-CoA = S-hexadecanoyl-L-cysteinyl-[protein] + CoA</text>
        <dbReference type="Rhea" id="RHEA:36683"/>
        <dbReference type="Rhea" id="RHEA-COMP:10131"/>
        <dbReference type="Rhea" id="RHEA-COMP:11032"/>
        <dbReference type="ChEBI" id="CHEBI:29950"/>
        <dbReference type="ChEBI" id="CHEBI:57287"/>
        <dbReference type="ChEBI" id="CHEBI:57379"/>
        <dbReference type="ChEBI" id="CHEBI:74151"/>
        <dbReference type="EC" id="2.3.1.225"/>
    </reaction>
</comment>
<accession>A0ABP1PSX0</accession>
<feature type="transmembrane region" description="Helical" evidence="10">
    <location>
        <begin position="112"/>
        <end position="130"/>
    </location>
</feature>
<evidence type="ECO:0000256" key="7">
    <source>
        <dbReference type="ARBA" id="ARBA00023288"/>
    </source>
</evidence>
<evidence type="ECO:0000313" key="13">
    <source>
        <dbReference type="EMBL" id="CAL8076197.1"/>
    </source>
</evidence>
<proteinExistence type="inferred from homology"/>
<feature type="compositionally biased region" description="Polar residues" evidence="11">
    <location>
        <begin position="406"/>
        <end position="427"/>
    </location>
</feature>
<evidence type="ECO:0000256" key="5">
    <source>
        <dbReference type="ARBA" id="ARBA00023136"/>
    </source>
</evidence>
<feature type="compositionally biased region" description="Polar residues" evidence="11">
    <location>
        <begin position="594"/>
        <end position="622"/>
    </location>
</feature>
<feature type="compositionally biased region" description="Basic and acidic residues" evidence="11">
    <location>
        <begin position="546"/>
        <end position="565"/>
    </location>
</feature>
<dbReference type="EMBL" id="CAXLJM020000010">
    <property type="protein sequence ID" value="CAL8076197.1"/>
    <property type="molecule type" value="Genomic_DNA"/>
</dbReference>
<feature type="transmembrane region" description="Helical" evidence="10">
    <location>
        <begin position="264"/>
        <end position="289"/>
    </location>
</feature>
<keyword evidence="3 10" id="KW-0812">Transmembrane</keyword>
<evidence type="ECO:0000259" key="12">
    <source>
        <dbReference type="Pfam" id="PF01529"/>
    </source>
</evidence>
<dbReference type="PANTHER" id="PTHR22883">
    <property type="entry name" value="ZINC FINGER DHHC DOMAIN CONTAINING PROTEIN"/>
    <property type="match status" value="1"/>
</dbReference>
<comment type="caution">
    <text evidence="13">The sequence shown here is derived from an EMBL/GenBank/DDBJ whole genome shotgun (WGS) entry which is preliminary data.</text>
</comment>
<name>A0ABP1PSX0_9HEXA</name>
<evidence type="ECO:0000256" key="4">
    <source>
        <dbReference type="ARBA" id="ARBA00022989"/>
    </source>
</evidence>
<organism evidence="13 14">
    <name type="scientific">Orchesella dallaii</name>
    <dbReference type="NCBI Taxonomy" id="48710"/>
    <lineage>
        <taxon>Eukaryota</taxon>
        <taxon>Metazoa</taxon>
        <taxon>Ecdysozoa</taxon>
        <taxon>Arthropoda</taxon>
        <taxon>Hexapoda</taxon>
        <taxon>Collembola</taxon>
        <taxon>Entomobryomorpha</taxon>
        <taxon>Entomobryoidea</taxon>
        <taxon>Orchesellidae</taxon>
        <taxon>Orchesellinae</taxon>
        <taxon>Orchesella</taxon>
    </lineage>
</organism>
<reference evidence="13 14" key="1">
    <citation type="submission" date="2024-08" db="EMBL/GenBank/DDBJ databases">
        <authorList>
            <person name="Cucini C."/>
            <person name="Frati F."/>
        </authorList>
    </citation>
    <scope>NUCLEOTIDE SEQUENCE [LARGE SCALE GENOMIC DNA]</scope>
</reference>
<keyword evidence="7" id="KW-0449">Lipoprotein</keyword>
<keyword evidence="4 10" id="KW-1133">Transmembrane helix</keyword>
<feature type="domain" description="Palmitoyltransferase DHHC" evidence="12">
    <location>
        <begin position="174"/>
        <end position="299"/>
    </location>
</feature>
<keyword evidence="2 10" id="KW-0808">Transferase</keyword>
<dbReference type="InterPro" id="IPR001594">
    <property type="entry name" value="Palmitoyltrfase_DHHC"/>
</dbReference>
<evidence type="ECO:0000256" key="2">
    <source>
        <dbReference type="ARBA" id="ARBA00022679"/>
    </source>
</evidence>
<evidence type="ECO:0000256" key="6">
    <source>
        <dbReference type="ARBA" id="ARBA00023139"/>
    </source>
</evidence>
<protein>
    <recommendedName>
        <fullName evidence="10">Palmitoyltransferase</fullName>
        <ecNumber evidence="10">2.3.1.225</ecNumber>
    </recommendedName>
</protein>
<dbReference type="PROSITE" id="PS50216">
    <property type="entry name" value="DHHC"/>
    <property type="match status" value="1"/>
</dbReference>
<evidence type="ECO:0000256" key="11">
    <source>
        <dbReference type="SAM" id="MobiDB-lite"/>
    </source>
</evidence>
<feature type="transmembrane region" description="Helical" evidence="10">
    <location>
        <begin position="83"/>
        <end position="106"/>
    </location>
</feature>
<feature type="region of interest" description="Disordered" evidence="11">
    <location>
        <begin position="405"/>
        <end position="427"/>
    </location>
</feature>
<feature type="transmembrane region" description="Helical" evidence="10">
    <location>
        <begin position="221"/>
        <end position="244"/>
    </location>
</feature>
<feature type="compositionally biased region" description="Polar residues" evidence="11">
    <location>
        <begin position="360"/>
        <end position="381"/>
    </location>
</feature>
<dbReference type="PANTHER" id="PTHR22883:SF43">
    <property type="entry name" value="PALMITOYLTRANSFERASE APP"/>
    <property type="match status" value="1"/>
</dbReference>
<evidence type="ECO:0000256" key="9">
    <source>
        <dbReference type="ARBA" id="ARBA00048048"/>
    </source>
</evidence>
<evidence type="ECO:0000256" key="10">
    <source>
        <dbReference type="RuleBase" id="RU079119"/>
    </source>
</evidence>
<evidence type="ECO:0000256" key="3">
    <source>
        <dbReference type="ARBA" id="ARBA00022692"/>
    </source>
</evidence>
<keyword evidence="6" id="KW-0564">Palmitate</keyword>
<keyword evidence="14" id="KW-1185">Reference proteome</keyword>